<dbReference type="PANTHER" id="PTHR10788">
    <property type="entry name" value="TREHALOSE-6-PHOSPHATE SYNTHASE"/>
    <property type="match status" value="1"/>
</dbReference>
<comment type="similarity">
    <text evidence="3">Belongs to the trehalose phosphatase family.</text>
</comment>
<reference evidence="4" key="1">
    <citation type="submission" date="2021-06" db="EMBL/GenBank/DDBJ databases">
        <title>Comparative genomics, transcriptomics and evolutionary studies reveal genomic signatures of adaptation to plant cell wall in hemibiotrophic fungi.</title>
        <authorList>
            <consortium name="DOE Joint Genome Institute"/>
            <person name="Baroncelli R."/>
            <person name="Diaz J.F."/>
            <person name="Benocci T."/>
            <person name="Peng M."/>
            <person name="Battaglia E."/>
            <person name="Haridas S."/>
            <person name="Andreopoulos W."/>
            <person name="Labutti K."/>
            <person name="Pangilinan J."/>
            <person name="Floch G.L."/>
            <person name="Makela M.R."/>
            <person name="Henrissat B."/>
            <person name="Grigoriev I.V."/>
            <person name="Crouch J.A."/>
            <person name="De Vries R.P."/>
            <person name="Sukno S.A."/>
            <person name="Thon M.R."/>
        </authorList>
    </citation>
    <scope>NUCLEOTIDE SEQUENCE</scope>
    <source>
        <strain evidence="4">MAFF235873</strain>
    </source>
</reference>
<comment type="similarity">
    <text evidence="2">In the C-terminal section; belongs to the trehalose phosphatase family.</text>
</comment>
<feature type="non-terminal residue" evidence="4">
    <location>
        <position position="136"/>
    </location>
</feature>
<dbReference type="InterPro" id="IPR023214">
    <property type="entry name" value="HAD_sf"/>
</dbReference>
<feature type="non-terminal residue" evidence="4">
    <location>
        <position position="1"/>
    </location>
</feature>
<dbReference type="NCBIfam" id="TIGR01484">
    <property type="entry name" value="HAD-SF-IIB"/>
    <property type="match status" value="1"/>
</dbReference>
<sequence>IAKAYKDAPRRVIMCDYDGTLVPFVDNPEDAVPSTRLLRDLRVLAGSPRNSVWIISGRDQKFLNKHFSDIPGLGLSAEHGAVVKNPGEDWKTLADQDSIATWKEGALKIMEKWADETPGARVEQKKYSLTWHYREA</sequence>
<keyword evidence="5" id="KW-1185">Reference proteome</keyword>
<evidence type="ECO:0000256" key="3">
    <source>
        <dbReference type="RuleBase" id="RU361117"/>
    </source>
</evidence>
<evidence type="ECO:0000256" key="1">
    <source>
        <dbReference type="ARBA" id="ARBA00005409"/>
    </source>
</evidence>
<organism evidence="4 5">
    <name type="scientific">Colletotrichum zoysiae</name>
    <dbReference type="NCBI Taxonomy" id="1216348"/>
    <lineage>
        <taxon>Eukaryota</taxon>
        <taxon>Fungi</taxon>
        <taxon>Dikarya</taxon>
        <taxon>Ascomycota</taxon>
        <taxon>Pezizomycotina</taxon>
        <taxon>Sordariomycetes</taxon>
        <taxon>Hypocreomycetidae</taxon>
        <taxon>Glomerellales</taxon>
        <taxon>Glomerellaceae</taxon>
        <taxon>Colletotrichum</taxon>
        <taxon>Colletotrichum graminicola species complex</taxon>
    </lineage>
</organism>
<dbReference type="EC" id="3.1.3.12" evidence="3"/>
<keyword evidence="3" id="KW-0378">Hydrolase</keyword>
<dbReference type="InterPro" id="IPR036412">
    <property type="entry name" value="HAD-like_sf"/>
</dbReference>
<dbReference type="GO" id="GO:0005992">
    <property type="term" value="P:trehalose biosynthetic process"/>
    <property type="evidence" value="ECO:0007669"/>
    <property type="project" value="InterPro"/>
</dbReference>
<comment type="catalytic activity">
    <reaction evidence="3">
        <text>alpha,alpha-trehalose 6-phosphate + H2O = alpha,alpha-trehalose + phosphate</text>
        <dbReference type="Rhea" id="RHEA:23420"/>
        <dbReference type="ChEBI" id="CHEBI:15377"/>
        <dbReference type="ChEBI" id="CHEBI:16551"/>
        <dbReference type="ChEBI" id="CHEBI:43474"/>
        <dbReference type="ChEBI" id="CHEBI:58429"/>
        <dbReference type="EC" id="3.1.3.12"/>
    </reaction>
</comment>
<dbReference type="InterPro" id="IPR001830">
    <property type="entry name" value="Glyco_trans_20"/>
</dbReference>
<dbReference type="InterPro" id="IPR003337">
    <property type="entry name" value="Trehalose_PPase"/>
</dbReference>
<comment type="pathway">
    <text evidence="3">Glycan biosynthesis; trehalose biosynthesis.</text>
</comment>
<name>A0AAD9HK98_9PEZI</name>
<proteinExistence type="inferred from homology"/>
<evidence type="ECO:0000256" key="2">
    <source>
        <dbReference type="ARBA" id="ARBA00006330"/>
    </source>
</evidence>
<dbReference type="Proteomes" id="UP001232148">
    <property type="component" value="Unassembled WGS sequence"/>
</dbReference>
<dbReference type="Gene3D" id="3.40.50.1000">
    <property type="entry name" value="HAD superfamily/HAD-like"/>
    <property type="match status" value="1"/>
</dbReference>
<dbReference type="NCBIfam" id="TIGR00685">
    <property type="entry name" value="T6PP"/>
    <property type="match status" value="1"/>
</dbReference>
<dbReference type="GO" id="GO:0003825">
    <property type="term" value="F:alpha,alpha-trehalose-phosphate synthase (UDP-forming) activity"/>
    <property type="evidence" value="ECO:0007669"/>
    <property type="project" value="TreeGrafter"/>
</dbReference>
<dbReference type="AlphaFoldDB" id="A0AAD9HK98"/>
<protein>
    <recommendedName>
        <fullName evidence="3">Trehalose 6-phosphate phosphatase</fullName>
        <ecNumber evidence="3">3.1.3.12</ecNumber>
    </recommendedName>
</protein>
<accession>A0AAD9HK98</accession>
<dbReference type="GO" id="GO:0005946">
    <property type="term" value="C:alpha,alpha-trehalose-phosphate synthase complex (UDP-forming)"/>
    <property type="evidence" value="ECO:0007669"/>
    <property type="project" value="TreeGrafter"/>
</dbReference>
<comment type="caution">
    <text evidence="4">The sequence shown here is derived from an EMBL/GenBank/DDBJ whole genome shotgun (WGS) entry which is preliminary data.</text>
</comment>
<evidence type="ECO:0000313" key="5">
    <source>
        <dbReference type="Proteomes" id="UP001232148"/>
    </source>
</evidence>
<evidence type="ECO:0000313" key="4">
    <source>
        <dbReference type="EMBL" id="KAK2030505.1"/>
    </source>
</evidence>
<gene>
    <name evidence="4" type="ORF">LX32DRAFT_518870</name>
</gene>
<dbReference type="GO" id="GO:0004805">
    <property type="term" value="F:trehalose-phosphatase activity"/>
    <property type="evidence" value="ECO:0007669"/>
    <property type="project" value="UniProtKB-EC"/>
</dbReference>
<comment type="similarity">
    <text evidence="1">In the N-terminal section; belongs to the glycosyltransferase 20 family.</text>
</comment>
<dbReference type="EMBL" id="MU842850">
    <property type="protein sequence ID" value="KAK2030505.1"/>
    <property type="molecule type" value="Genomic_DNA"/>
</dbReference>
<comment type="cofactor">
    <cofactor evidence="3">
        <name>a divalent metal cation</name>
        <dbReference type="ChEBI" id="CHEBI:60240"/>
    </cofactor>
</comment>
<comment type="function">
    <text evidence="3">Removes the phosphate from trehalose 6-phosphate to produce free trehalose.</text>
</comment>
<dbReference type="PANTHER" id="PTHR10788:SF123">
    <property type="entry name" value="TREHALOSE-PHOSPHATASE"/>
    <property type="match status" value="1"/>
</dbReference>
<dbReference type="GO" id="GO:0005829">
    <property type="term" value="C:cytosol"/>
    <property type="evidence" value="ECO:0007669"/>
    <property type="project" value="TreeGrafter"/>
</dbReference>
<dbReference type="Pfam" id="PF02358">
    <property type="entry name" value="Trehalose_PPase"/>
    <property type="match status" value="1"/>
</dbReference>
<dbReference type="InterPro" id="IPR006379">
    <property type="entry name" value="HAD-SF_hydro_IIB"/>
</dbReference>
<dbReference type="SUPFAM" id="SSF56784">
    <property type="entry name" value="HAD-like"/>
    <property type="match status" value="1"/>
</dbReference>